<dbReference type="InterPro" id="IPR002172">
    <property type="entry name" value="LDrepeatLR_classA_rpt"/>
</dbReference>
<dbReference type="Proteomes" id="UP000095287">
    <property type="component" value="Unplaced"/>
</dbReference>
<keyword evidence="4" id="KW-0732">Signal</keyword>
<dbReference type="AlphaFoldDB" id="A0A1I7ZZ68"/>
<accession>A0A1I7ZZ68</accession>
<dbReference type="WBParaSite" id="L893_g31101.t1">
    <property type="protein sequence ID" value="L893_g31101.t1"/>
    <property type="gene ID" value="L893_g31101"/>
</dbReference>
<reference evidence="6" key="1">
    <citation type="submission" date="2016-11" db="UniProtKB">
        <authorList>
            <consortium name="WormBaseParasite"/>
        </authorList>
    </citation>
    <scope>IDENTIFICATION</scope>
</reference>
<keyword evidence="3" id="KW-1133">Transmembrane helix</keyword>
<proteinExistence type="predicted"/>
<evidence type="ECO:0000256" key="3">
    <source>
        <dbReference type="SAM" id="Phobius"/>
    </source>
</evidence>
<dbReference type="CDD" id="cd00112">
    <property type="entry name" value="LDLa"/>
    <property type="match status" value="1"/>
</dbReference>
<dbReference type="InterPro" id="IPR036055">
    <property type="entry name" value="LDL_receptor-like_sf"/>
</dbReference>
<evidence type="ECO:0000256" key="2">
    <source>
        <dbReference type="PROSITE-ProRule" id="PRU00124"/>
    </source>
</evidence>
<dbReference type="PROSITE" id="PS01209">
    <property type="entry name" value="LDLRA_1"/>
    <property type="match status" value="1"/>
</dbReference>
<feature type="signal peptide" evidence="4">
    <location>
        <begin position="1"/>
        <end position="16"/>
    </location>
</feature>
<sequence length="358" mass="40846">MQRGFFWLLVLSEAVGTPFCFPRSFDLRELRAFALSSDQFQSAELDAACRFHVSAPRGVLVVVRNFFLFSHRRPKTSREIVVSDAKGHFFTSQRLRLEQRLFESDVDVDMPTNLNFRATVVLTEAVNCSRTEDSSWRDCGDGICVPSSVFCDGVENCARGEDEALCKEPSARSHHQETSLSVAYRPFSSSLYMLIGFFLLNAVFVAFFLVLAVCSLGFCYASVFYQSQSKRSRRTFVRYLRSATTEADKEATLHDVPEDLVVEVPRSPFPLPPASPRQRSIISRLHFQPEKTLEELEPENEERDSDFQFERTFSIPPPSISRKQSAPEHFFASKKNSLHLARPTLSTRRSYCSVMFNH</sequence>
<dbReference type="Gene3D" id="4.10.400.10">
    <property type="entry name" value="Low-density Lipoprotein Receptor"/>
    <property type="match status" value="1"/>
</dbReference>
<organism evidence="5 6">
    <name type="scientific">Steinernema glaseri</name>
    <dbReference type="NCBI Taxonomy" id="37863"/>
    <lineage>
        <taxon>Eukaryota</taxon>
        <taxon>Metazoa</taxon>
        <taxon>Ecdysozoa</taxon>
        <taxon>Nematoda</taxon>
        <taxon>Chromadorea</taxon>
        <taxon>Rhabditida</taxon>
        <taxon>Tylenchina</taxon>
        <taxon>Panagrolaimomorpha</taxon>
        <taxon>Strongyloidoidea</taxon>
        <taxon>Steinernematidae</taxon>
        <taxon>Steinernema</taxon>
    </lineage>
</organism>
<keyword evidence="3" id="KW-0812">Transmembrane</keyword>
<protein>
    <submittedName>
        <fullName evidence="6">CUB domain-containing protein</fullName>
    </submittedName>
</protein>
<name>A0A1I7ZZ68_9BILA</name>
<feature type="transmembrane region" description="Helical" evidence="3">
    <location>
        <begin position="191"/>
        <end position="224"/>
    </location>
</feature>
<comment type="caution">
    <text evidence="2">Lacks conserved residue(s) required for the propagation of feature annotation.</text>
</comment>
<evidence type="ECO:0000256" key="1">
    <source>
        <dbReference type="ARBA" id="ARBA00023157"/>
    </source>
</evidence>
<feature type="chain" id="PRO_5009314074" evidence="4">
    <location>
        <begin position="17"/>
        <end position="358"/>
    </location>
</feature>
<keyword evidence="5" id="KW-1185">Reference proteome</keyword>
<evidence type="ECO:0000313" key="5">
    <source>
        <dbReference type="Proteomes" id="UP000095287"/>
    </source>
</evidence>
<dbReference type="InterPro" id="IPR023415">
    <property type="entry name" value="LDLR_class-A_CS"/>
</dbReference>
<keyword evidence="1 2" id="KW-1015">Disulfide bond</keyword>
<feature type="disulfide bond" evidence="2">
    <location>
        <begin position="151"/>
        <end position="166"/>
    </location>
</feature>
<keyword evidence="3" id="KW-0472">Membrane</keyword>
<dbReference type="PROSITE" id="PS50068">
    <property type="entry name" value="LDLRA_2"/>
    <property type="match status" value="1"/>
</dbReference>
<dbReference type="SUPFAM" id="SSF57424">
    <property type="entry name" value="LDL receptor-like module"/>
    <property type="match status" value="1"/>
</dbReference>
<feature type="disulfide bond" evidence="2">
    <location>
        <begin position="139"/>
        <end position="157"/>
    </location>
</feature>
<evidence type="ECO:0000313" key="6">
    <source>
        <dbReference type="WBParaSite" id="L893_g31101.t1"/>
    </source>
</evidence>
<dbReference type="SMART" id="SM00192">
    <property type="entry name" value="LDLa"/>
    <property type="match status" value="1"/>
</dbReference>
<evidence type="ECO:0000256" key="4">
    <source>
        <dbReference type="SAM" id="SignalP"/>
    </source>
</evidence>